<name>A0A0D2IXK3_9BACT</name>
<keyword evidence="2" id="KW-1185">Reference proteome</keyword>
<evidence type="ECO:0000313" key="2">
    <source>
        <dbReference type="Proteomes" id="UP000032233"/>
    </source>
</evidence>
<dbReference type="AlphaFoldDB" id="A0A0D2IXK3"/>
<reference evidence="1 2" key="1">
    <citation type="submission" date="2013-11" db="EMBL/GenBank/DDBJ databases">
        <title>Metagenomic analysis of a methanogenic consortium involved in long chain n-alkane degradation.</title>
        <authorList>
            <person name="Davidova I.A."/>
            <person name="Callaghan A.V."/>
            <person name="Wawrik B."/>
            <person name="Pruitt S."/>
            <person name="Marks C."/>
            <person name="Duncan K.E."/>
            <person name="Suflita J.M."/>
        </authorList>
    </citation>
    <scope>NUCLEOTIDE SEQUENCE [LARGE SCALE GENOMIC DNA]</scope>
    <source>
        <strain evidence="1 2">SPR</strain>
    </source>
</reference>
<dbReference type="InParanoid" id="A0A0D2IXK3"/>
<protein>
    <submittedName>
        <fullName evidence="1">Uncharacterized protein</fullName>
    </submittedName>
</protein>
<gene>
    <name evidence="1" type="ORF">X474_27635</name>
</gene>
<evidence type="ECO:0000313" key="1">
    <source>
        <dbReference type="EMBL" id="KIX10784.1"/>
    </source>
</evidence>
<dbReference type="EMBL" id="AZAC01000083">
    <property type="protein sequence ID" value="KIX10784.1"/>
    <property type="molecule type" value="Genomic_DNA"/>
</dbReference>
<dbReference type="Proteomes" id="UP000032233">
    <property type="component" value="Unassembled WGS sequence"/>
</dbReference>
<comment type="caution">
    <text evidence="1">The sequence shown here is derived from an EMBL/GenBank/DDBJ whole genome shotgun (WGS) entry which is preliminary data.</text>
</comment>
<accession>A0A0D2IXK3</accession>
<organism evidence="1 2">
    <name type="scientific">Dethiosulfatarculus sandiegensis</name>
    <dbReference type="NCBI Taxonomy" id="1429043"/>
    <lineage>
        <taxon>Bacteria</taxon>
        <taxon>Pseudomonadati</taxon>
        <taxon>Thermodesulfobacteriota</taxon>
        <taxon>Desulfarculia</taxon>
        <taxon>Desulfarculales</taxon>
        <taxon>Desulfarculaceae</taxon>
        <taxon>Dethiosulfatarculus</taxon>
    </lineage>
</organism>
<sequence length="76" mass="8669">MGLYAPQKRRPLYVVCEAALILRISHSMEGLIISSFRWNYLTMYSRLQDTTPFPTGLIGFKTMATGVAHRNVFLAF</sequence>
<proteinExistence type="predicted"/>